<dbReference type="OrthoDB" id="603213at2759"/>
<keyword evidence="1 2" id="KW-0732">Signal</keyword>
<evidence type="ECO:0000256" key="2">
    <source>
        <dbReference type="SAM" id="SignalP"/>
    </source>
</evidence>
<dbReference type="AlphaFoldDB" id="A0A9W7M164"/>
<feature type="signal peptide" evidence="2">
    <location>
        <begin position="1"/>
        <end position="22"/>
    </location>
</feature>
<dbReference type="Proteomes" id="UP001165190">
    <property type="component" value="Unassembled WGS sequence"/>
</dbReference>
<accession>A0A9W7M164</accession>
<protein>
    <submittedName>
        <fullName evidence="3">Uncharacterized protein</fullName>
    </submittedName>
</protein>
<evidence type="ECO:0000256" key="1">
    <source>
        <dbReference type="ARBA" id="ARBA00022729"/>
    </source>
</evidence>
<dbReference type="PANTHER" id="PTHR33184:SF72">
    <property type="entry name" value="BETA-1,3-N-ACETYLGLUCOSAMINYLTRANSFERASE FAMILY PROTEIN"/>
    <property type="match status" value="1"/>
</dbReference>
<gene>
    <name evidence="3" type="ORF">HRI_002050400</name>
</gene>
<dbReference type="GO" id="GO:0001709">
    <property type="term" value="P:cell fate determination"/>
    <property type="evidence" value="ECO:0007669"/>
    <property type="project" value="TreeGrafter"/>
</dbReference>
<name>A0A9W7M164_HIBTR</name>
<organism evidence="3 4">
    <name type="scientific">Hibiscus trionum</name>
    <name type="common">Flower of an hour</name>
    <dbReference type="NCBI Taxonomy" id="183268"/>
    <lineage>
        <taxon>Eukaryota</taxon>
        <taxon>Viridiplantae</taxon>
        <taxon>Streptophyta</taxon>
        <taxon>Embryophyta</taxon>
        <taxon>Tracheophyta</taxon>
        <taxon>Spermatophyta</taxon>
        <taxon>Magnoliopsida</taxon>
        <taxon>eudicotyledons</taxon>
        <taxon>Gunneridae</taxon>
        <taxon>Pentapetalae</taxon>
        <taxon>rosids</taxon>
        <taxon>malvids</taxon>
        <taxon>Malvales</taxon>
        <taxon>Malvaceae</taxon>
        <taxon>Malvoideae</taxon>
        <taxon>Hibiscus</taxon>
    </lineage>
</organism>
<feature type="chain" id="PRO_5040980623" evidence="2">
    <location>
        <begin position="23"/>
        <end position="122"/>
    </location>
</feature>
<dbReference type="Pfam" id="PF24068">
    <property type="entry name" value="TPD1_C"/>
    <property type="match status" value="1"/>
</dbReference>
<dbReference type="InterPro" id="IPR040361">
    <property type="entry name" value="TPD1"/>
</dbReference>
<keyword evidence="4" id="KW-1185">Reference proteome</keyword>
<sequence length="122" mass="13326">MATILNFFFAALFLALIGQGYCQCSLANVTISQTKTGKTVKSKSEWRVTISNDCVCTQSDLKLSCDGFQTAETIDSSVMLKSGGECLINDGLPVYSFSNLSFNYAWHTSFPFKTLSSQTNCS</sequence>
<reference evidence="3" key="1">
    <citation type="submission" date="2023-05" db="EMBL/GenBank/DDBJ databases">
        <title>Genome and transcriptome analyses reveal genes involved in the formation of fine ridges on petal epidermal cells in Hibiscus trionum.</title>
        <authorList>
            <person name="Koshimizu S."/>
            <person name="Masuda S."/>
            <person name="Ishii T."/>
            <person name="Shirasu K."/>
            <person name="Hoshino A."/>
            <person name="Arita M."/>
        </authorList>
    </citation>
    <scope>NUCLEOTIDE SEQUENCE</scope>
    <source>
        <strain evidence="3">Hamamatsu line</strain>
    </source>
</reference>
<comment type="caution">
    <text evidence="3">The sequence shown here is derived from an EMBL/GenBank/DDBJ whole genome shotgun (WGS) entry which is preliminary data.</text>
</comment>
<evidence type="ECO:0000313" key="3">
    <source>
        <dbReference type="EMBL" id="GMI83811.1"/>
    </source>
</evidence>
<dbReference type="PANTHER" id="PTHR33184">
    <property type="entry name" value="PROTEIN TAPETUM DETERMINANT 1-LIKE-RELATED"/>
    <property type="match status" value="1"/>
</dbReference>
<dbReference type="EMBL" id="BSYR01000019">
    <property type="protein sequence ID" value="GMI83811.1"/>
    <property type="molecule type" value="Genomic_DNA"/>
</dbReference>
<evidence type="ECO:0000313" key="4">
    <source>
        <dbReference type="Proteomes" id="UP001165190"/>
    </source>
</evidence>
<proteinExistence type="predicted"/>